<feature type="compositionally biased region" description="Polar residues" evidence="1">
    <location>
        <begin position="11"/>
        <end position="26"/>
    </location>
</feature>
<evidence type="ECO:0000256" key="1">
    <source>
        <dbReference type="SAM" id="MobiDB-lite"/>
    </source>
</evidence>
<evidence type="ECO:0000313" key="4">
    <source>
        <dbReference type="Proteomes" id="UP000886885"/>
    </source>
</evidence>
<reference evidence="3" key="1">
    <citation type="journal article" date="2020" name="bioRxiv">
        <title>Hybrid origin of Populus tomentosa Carr. identified through genome sequencing and phylogenomic analysis.</title>
        <authorList>
            <person name="An X."/>
            <person name="Gao K."/>
            <person name="Chen Z."/>
            <person name="Li J."/>
            <person name="Yang X."/>
            <person name="Yang X."/>
            <person name="Zhou J."/>
            <person name="Guo T."/>
            <person name="Zhao T."/>
            <person name="Huang S."/>
            <person name="Miao D."/>
            <person name="Khan W.U."/>
            <person name="Rao P."/>
            <person name="Ye M."/>
            <person name="Lei B."/>
            <person name="Liao W."/>
            <person name="Wang J."/>
            <person name="Ji L."/>
            <person name="Li Y."/>
            <person name="Guo B."/>
            <person name="Mustafa N.S."/>
            <person name="Li S."/>
            <person name="Yun Q."/>
            <person name="Keller S.R."/>
            <person name="Mao J."/>
            <person name="Zhang R."/>
            <person name="Strauss S.H."/>
        </authorList>
    </citation>
    <scope>NUCLEOTIDE SEQUENCE</scope>
    <source>
        <strain evidence="3">GM15</strain>
        <tissue evidence="3">Leaf</tissue>
    </source>
</reference>
<sequence>MDELRTRVWPSFNTRSPSRSSHGPYSPTRITTKLWNCLYEVKFFLASSENGILFFVSIACLFSLSTRANIVRRGNNASFSYVLNDDRKHNSIDEGPPLEGTGNLFQQKSFGSSSNRFNNNNDSAVFGFFHSRRCSGIGVSFCRHVSTTIGGGSETTEFINDVADVITDTTVEAVAAQAPAMDEVAVAAADSYFPVAALQHVVDAVHSFTGFNLYWAIWFCLLMYIWYWAIWFIKNVKTVI</sequence>
<comment type="caution">
    <text evidence="3">The sequence shown here is derived from an EMBL/GenBank/DDBJ whole genome shotgun (WGS) entry which is preliminary data.</text>
</comment>
<protein>
    <submittedName>
        <fullName evidence="3">Uncharacterized protein</fullName>
    </submittedName>
</protein>
<evidence type="ECO:0000313" key="3">
    <source>
        <dbReference type="EMBL" id="KAG6782882.1"/>
    </source>
</evidence>
<keyword evidence="2" id="KW-0812">Transmembrane</keyword>
<dbReference type="Proteomes" id="UP000886885">
    <property type="component" value="Chromosome 3A"/>
</dbReference>
<feature type="region of interest" description="Disordered" evidence="1">
    <location>
        <begin position="1"/>
        <end position="26"/>
    </location>
</feature>
<accession>A0A8X8AAG8</accession>
<dbReference type="AlphaFoldDB" id="A0A8X8AAG8"/>
<gene>
    <name evidence="3" type="ORF">POTOM_012307</name>
</gene>
<name>A0A8X8AAG8_POPTO</name>
<proteinExistence type="predicted"/>
<keyword evidence="4" id="KW-1185">Reference proteome</keyword>
<keyword evidence="2" id="KW-0472">Membrane</keyword>
<dbReference type="OrthoDB" id="2148490at2759"/>
<dbReference type="EMBL" id="JAAWWB010000005">
    <property type="protein sequence ID" value="KAG6782882.1"/>
    <property type="molecule type" value="Genomic_DNA"/>
</dbReference>
<keyword evidence="2" id="KW-1133">Transmembrane helix</keyword>
<feature type="transmembrane region" description="Helical" evidence="2">
    <location>
        <begin position="43"/>
        <end position="64"/>
    </location>
</feature>
<feature type="transmembrane region" description="Helical" evidence="2">
    <location>
        <begin position="213"/>
        <end position="233"/>
    </location>
</feature>
<organism evidence="3 4">
    <name type="scientific">Populus tomentosa</name>
    <name type="common">Chinese white poplar</name>
    <dbReference type="NCBI Taxonomy" id="118781"/>
    <lineage>
        <taxon>Eukaryota</taxon>
        <taxon>Viridiplantae</taxon>
        <taxon>Streptophyta</taxon>
        <taxon>Embryophyta</taxon>
        <taxon>Tracheophyta</taxon>
        <taxon>Spermatophyta</taxon>
        <taxon>Magnoliopsida</taxon>
        <taxon>eudicotyledons</taxon>
        <taxon>Gunneridae</taxon>
        <taxon>Pentapetalae</taxon>
        <taxon>rosids</taxon>
        <taxon>fabids</taxon>
        <taxon>Malpighiales</taxon>
        <taxon>Salicaceae</taxon>
        <taxon>Saliceae</taxon>
        <taxon>Populus</taxon>
    </lineage>
</organism>
<evidence type="ECO:0000256" key="2">
    <source>
        <dbReference type="SAM" id="Phobius"/>
    </source>
</evidence>